<dbReference type="PANTHER" id="PTHR33164">
    <property type="entry name" value="TRANSCRIPTIONAL REGULATOR, MARR FAMILY"/>
    <property type="match status" value="1"/>
</dbReference>
<reference evidence="5 6" key="1">
    <citation type="submission" date="2017-09" db="EMBL/GenBank/DDBJ databases">
        <title>The diverse metabolic capabilities of V. boronicumulans make it an excellent choice for continued studies on novel biodegradation.</title>
        <authorList>
            <person name="Sun S."/>
        </authorList>
    </citation>
    <scope>NUCLEOTIDE SEQUENCE [LARGE SCALE GENOMIC DNA]</scope>
    <source>
        <strain evidence="5 6">J1</strain>
    </source>
</reference>
<name>A0A250DL04_9BURK</name>
<protein>
    <submittedName>
        <fullName evidence="5">MarR family transcriptional regulator</fullName>
    </submittedName>
</protein>
<evidence type="ECO:0000256" key="3">
    <source>
        <dbReference type="ARBA" id="ARBA00023163"/>
    </source>
</evidence>
<sequence>MKAQKKYRLVFLLNVAQRAVQRWKETRGDALPALSAAQAGTMFFLSTNDGALTGEVAQALNIGAPAMSGLAARLEKAGYLTRAQDPNDGRAFRLYQTEEGRLAGQRAKAGLGALNARLTQGFSGEEMAIVGRWLESVVENFSAEGAGKHEE</sequence>
<proteinExistence type="predicted"/>
<dbReference type="InterPro" id="IPR000835">
    <property type="entry name" value="HTH_MarR-typ"/>
</dbReference>
<dbReference type="GO" id="GO:0006950">
    <property type="term" value="P:response to stress"/>
    <property type="evidence" value="ECO:0007669"/>
    <property type="project" value="TreeGrafter"/>
</dbReference>
<keyword evidence="1" id="KW-0805">Transcription regulation</keyword>
<dbReference type="EMBL" id="CP023284">
    <property type="protein sequence ID" value="ATA55045.1"/>
    <property type="molecule type" value="Genomic_DNA"/>
</dbReference>
<evidence type="ECO:0000256" key="2">
    <source>
        <dbReference type="ARBA" id="ARBA00023125"/>
    </source>
</evidence>
<evidence type="ECO:0000256" key="1">
    <source>
        <dbReference type="ARBA" id="ARBA00023015"/>
    </source>
</evidence>
<dbReference type="InterPro" id="IPR023187">
    <property type="entry name" value="Tscrpt_reg_MarR-type_CS"/>
</dbReference>
<dbReference type="PANTHER" id="PTHR33164:SF107">
    <property type="entry name" value="TRANSCRIPTIONAL REGULATORY PROTEIN"/>
    <property type="match status" value="1"/>
</dbReference>
<dbReference type="InterPro" id="IPR036388">
    <property type="entry name" value="WH-like_DNA-bd_sf"/>
</dbReference>
<dbReference type="PROSITE" id="PS50995">
    <property type="entry name" value="HTH_MARR_2"/>
    <property type="match status" value="1"/>
</dbReference>
<dbReference type="Gene3D" id="1.10.10.10">
    <property type="entry name" value="Winged helix-like DNA-binding domain superfamily/Winged helix DNA-binding domain"/>
    <property type="match status" value="1"/>
</dbReference>
<organism evidence="5 6">
    <name type="scientific">Variovorax boronicumulans</name>
    <dbReference type="NCBI Taxonomy" id="436515"/>
    <lineage>
        <taxon>Bacteria</taxon>
        <taxon>Pseudomonadati</taxon>
        <taxon>Pseudomonadota</taxon>
        <taxon>Betaproteobacteria</taxon>
        <taxon>Burkholderiales</taxon>
        <taxon>Comamonadaceae</taxon>
        <taxon>Variovorax</taxon>
    </lineage>
</organism>
<feature type="domain" description="HTH marR-type" evidence="4">
    <location>
        <begin position="6"/>
        <end position="139"/>
    </location>
</feature>
<dbReference type="GO" id="GO:0003700">
    <property type="term" value="F:DNA-binding transcription factor activity"/>
    <property type="evidence" value="ECO:0007669"/>
    <property type="project" value="InterPro"/>
</dbReference>
<dbReference type="InterPro" id="IPR039422">
    <property type="entry name" value="MarR/SlyA-like"/>
</dbReference>
<keyword evidence="3" id="KW-0804">Transcription</keyword>
<dbReference type="SMART" id="SM00347">
    <property type="entry name" value="HTH_MARR"/>
    <property type="match status" value="1"/>
</dbReference>
<gene>
    <name evidence="5" type="ORF">CKY39_18870</name>
</gene>
<dbReference type="PROSITE" id="PS01117">
    <property type="entry name" value="HTH_MARR_1"/>
    <property type="match status" value="1"/>
</dbReference>
<dbReference type="SUPFAM" id="SSF46785">
    <property type="entry name" value="Winged helix' DNA-binding domain"/>
    <property type="match status" value="1"/>
</dbReference>
<keyword evidence="2" id="KW-0238">DNA-binding</keyword>
<accession>A0A250DL04</accession>
<evidence type="ECO:0000259" key="4">
    <source>
        <dbReference type="PROSITE" id="PS50995"/>
    </source>
</evidence>
<dbReference type="AlphaFoldDB" id="A0A250DL04"/>
<dbReference type="GO" id="GO:0003677">
    <property type="term" value="F:DNA binding"/>
    <property type="evidence" value="ECO:0007669"/>
    <property type="project" value="UniProtKB-KW"/>
</dbReference>
<dbReference type="RefSeq" id="WP_095745497.1">
    <property type="nucleotide sequence ID" value="NZ_CP023284.1"/>
</dbReference>
<evidence type="ECO:0000313" key="6">
    <source>
        <dbReference type="Proteomes" id="UP000217154"/>
    </source>
</evidence>
<dbReference type="KEGG" id="vbo:CKY39_18870"/>
<dbReference type="Pfam" id="PF12802">
    <property type="entry name" value="MarR_2"/>
    <property type="match status" value="1"/>
</dbReference>
<dbReference type="PRINTS" id="PR00598">
    <property type="entry name" value="HTHMARR"/>
</dbReference>
<evidence type="ECO:0000313" key="5">
    <source>
        <dbReference type="EMBL" id="ATA55045.1"/>
    </source>
</evidence>
<dbReference type="InterPro" id="IPR036390">
    <property type="entry name" value="WH_DNA-bd_sf"/>
</dbReference>
<dbReference type="Proteomes" id="UP000217154">
    <property type="component" value="Chromosome"/>
</dbReference>